<organism evidence="9 10">
    <name type="scientific">Aquilegia coerulea</name>
    <name type="common">Rocky mountain columbine</name>
    <dbReference type="NCBI Taxonomy" id="218851"/>
    <lineage>
        <taxon>Eukaryota</taxon>
        <taxon>Viridiplantae</taxon>
        <taxon>Streptophyta</taxon>
        <taxon>Embryophyta</taxon>
        <taxon>Tracheophyta</taxon>
        <taxon>Spermatophyta</taxon>
        <taxon>Magnoliopsida</taxon>
        <taxon>Ranunculales</taxon>
        <taxon>Ranunculaceae</taxon>
        <taxon>Thalictroideae</taxon>
        <taxon>Aquilegia</taxon>
    </lineage>
</organism>
<dbReference type="GO" id="GO:0005789">
    <property type="term" value="C:endoplasmic reticulum membrane"/>
    <property type="evidence" value="ECO:0007669"/>
    <property type="project" value="TreeGrafter"/>
</dbReference>
<evidence type="ECO:0000313" key="9">
    <source>
        <dbReference type="EMBL" id="PIA54482.1"/>
    </source>
</evidence>
<proteinExistence type="inferred from homology"/>
<feature type="signal peptide" evidence="8">
    <location>
        <begin position="1"/>
        <end position="18"/>
    </location>
</feature>
<evidence type="ECO:0000256" key="4">
    <source>
        <dbReference type="ARBA" id="ARBA00022927"/>
    </source>
</evidence>
<evidence type="ECO:0000256" key="5">
    <source>
        <dbReference type="ARBA" id="ARBA00022989"/>
    </source>
</evidence>
<keyword evidence="10" id="KW-1185">Reference proteome</keyword>
<dbReference type="InParanoid" id="A0A2G5EFF0"/>
<gene>
    <name evidence="9" type="ORF">AQUCO_00900792v1</name>
</gene>
<dbReference type="GO" id="GO:0006888">
    <property type="term" value="P:endoplasmic reticulum to Golgi vesicle-mediated transport"/>
    <property type="evidence" value="ECO:0007669"/>
    <property type="project" value="TreeGrafter"/>
</dbReference>
<evidence type="ECO:0000256" key="1">
    <source>
        <dbReference type="ARBA" id="ARBA00004370"/>
    </source>
</evidence>
<evidence type="ECO:0000256" key="7">
    <source>
        <dbReference type="ARBA" id="ARBA00024203"/>
    </source>
</evidence>
<dbReference type="EMBL" id="KZ305026">
    <property type="protein sequence ID" value="PIA54482.1"/>
    <property type="molecule type" value="Genomic_DNA"/>
</dbReference>
<accession>A0A2G5EFF0</accession>
<dbReference type="GO" id="GO:0000139">
    <property type="term" value="C:Golgi membrane"/>
    <property type="evidence" value="ECO:0007669"/>
    <property type="project" value="TreeGrafter"/>
</dbReference>
<dbReference type="GO" id="GO:0015031">
    <property type="term" value="P:protein transport"/>
    <property type="evidence" value="ECO:0007669"/>
    <property type="project" value="UniProtKB-KW"/>
</dbReference>
<name>A0A2G5EFF0_AQUCA</name>
<dbReference type="OrthoDB" id="15356at2759"/>
<reference evidence="9 10" key="1">
    <citation type="submission" date="2017-09" db="EMBL/GenBank/DDBJ databases">
        <title>WGS assembly of Aquilegia coerulea Goldsmith.</title>
        <authorList>
            <person name="Hodges S."/>
            <person name="Kramer E."/>
            <person name="Nordborg M."/>
            <person name="Tomkins J."/>
            <person name="Borevitz J."/>
            <person name="Derieg N."/>
            <person name="Yan J."/>
            <person name="Mihaltcheva S."/>
            <person name="Hayes R.D."/>
            <person name="Rokhsar D."/>
        </authorList>
    </citation>
    <scope>NUCLEOTIDE SEQUENCE [LARGE SCALE GENOMIC DNA]</scope>
    <source>
        <strain evidence="10">cv. Goldsmith</strain>
    </source>
</reference>
<evidence type="ECO:0000313" key="10">
    <source>
        <dbReference type="Proteomes" id="UP000230069"/>
    </source>
</evidence>
<keyword evidence="4" id="KW-0653">Protein transport</keyword>
<sequence length="77" mass="8441">MGLWTMFEGFLLLANALAILNENRFLSPRGWSFAEGPPGTTKSLKGQILGLIYVAQYSRLLLIVFNAITIVVKLVSG</sequence>
<dbReference type="InterPro" id="IPR013880">
    <property type="entry name" value="Yos1"/>
</dbReference>
<protein>
    <recommendedName>
        <fullName evidence="11">Yos1-like protein</fullName>
    </recommendedName>
</protein>
<keyword evidence="5" id="KW-1133">Transmembrane helix</keyword>
<dbReference type="AlphaFoldDB" id="A0A2G5EFF0"/>
<dbReference type="GO" id="GO:0030134">
    <property type="term" value="C:COPII-coated ER to Golgi transport vesicle"/>
    <property type="evidence" value="ECO:0007669"/>
    <property type="project" value="TreeGrafter"/>
</dbReference>
<evidence type="ECO:0000256" key="6">
    <source>
        <dbReference type="ARBA" id="ARBA00023136"/>
    </source>
</evidence>
<feature type="chain" id="PRO_5013727544" description="Yos1-like protein" evidence="8">
    <location>
        <begin position="19"/>
        <end position="77"/>
    </location>
</feature>
<dbReference type="Proteomes" id="UP000230069">
    <property type="component" value="Unassembled WGS sequence"/>
</dbReference>
<keyword evidence="3" id="KW-0812">Transmembrane</keyword>
<keyword evidence="8" id="KW-0732">Signal</keyword>
<evidence type="ECO:0000256" key="8">
    <source>
        <dbReference type="SAM" id="SignalP"/>
    </source>
</evidence>
<dbReference type="Pfam" id="PF08571">
    <property type="entry name" value="Yos1"/>
    <property type="match status" value="1"/>
</dbReference>
<evidence type="ECO:0000256" key="2">
    <source>
        <dbReference type="ARBA" id="ARBA00022448"/>
    </source>
</evidence>
<dbReference type="PANTHER" id="PTHR15858">
    <property type="entry name" value="IMMEDIATE EARLY RESPONSE 3-INTERACTING PROTEIN 1"/>
    <property type="match status" value="1"/>
</dbReference>
<evidence type="ECO:0008006" key="11">
    <source>
        <dbReference type="Google" id="ProtNLM"/>
    </source>
</evidence>
<dbReference type="PANTHER" id="PTHR15858:SF0">
    <property type="entry name" value="IMMEDIATE EARLY RESPONSE 3-INTERACTING PROTEIN 1"/>
    <property type="match status" value="1"/>
</dbReference>
<keyword evidence="2" id="KW-0813">Transport</keyword>
<dbReference type="FunCoup" id="A0A2G5EFF0">
    <property type="interactions" value="2051"/>
</dbReference>
<keyword evidence="6" id="KW-0472">Membrane</keyword>
<comment type="subcellular location">
    <subcellularLocation>
        <location evidence="1">Membrane</location>
    </subcellularLocation>
</comment>
<comment type="similarity">
    <text evidence="7">Belongs to the YOS1 family.</text>
</comment>
<evidence type="ECO:0000256" key="3">
    <source>
        <dbReference type="ARBA" id="ARBA00022692"/>
    </source>
</evidence>